<evidence type="ECO:0000313" key="3">
    <source>
        <dbReference type="Proteomes" id="UP000663828"/>
    </source>
</evidence>
<reference evidence="2" key="1">
    <citation type="submission" date="2021-02" db="EMBL/GenBank/DDBJ databases">
        <authorList>
            <person name="Nowell W R."/>
        </authorList>
    </citation>
    <scope>NUCLEOTIDE SEQUENCE</scope>
</reference>
<accession>A0A816HQ95</accession>
<feature type="region of interest" description="Disordered" evidence="1">
    <location>
        <begin position="41"/>
        <end position="104"/>
    </location>
</feature>
<feature type="region of interest" description="Disordered" evidence="1">
    <location>
        <begin position="127"/>
        <end position="197"/>
    </location>
</feature>
<protein>
    <submittedName>
        <fullName evidence="2">Uncharacterized protein</fullName>
    </submittedName>
</protein>
<dbReference type="AlphaFoldDB" id="A0A816HQ95"/>
<dbReference type="EMBL" id="CAJNOR010018273">
    <property type="protein sequence ID" value="CAF1688371.1"/>
    <property type="molecule type" value="Genomic_DNA"/>
</dbReference>
<feature type="compositionally biased region" description="Basic residues" evidence="1">
    <location>
        <begin position="184"/>
        <end position="197"/>
    </location>
</feature>
<sequence>MAYVSHLRMEKAHRKPVNPVSVVNPVNNVVAAQEVPIPVAQNTPVPPIRSRTISDSEITHEEEEEVVDDKYYDTASDAQPEENDDTQSSISENGLRRHIEVTDQDTELTLTGAASLTTESSRISKLLDSRDRPDQLFTPKPGRPQYISERSNQRRPEQRPFMDPTPVNSSDEEDNPPDLPAKTYKMKRIKSHIAHDE</sequence>
<feature type="compositionally biased region" description="Basic and acidic residues" evidence="1">
    <location>
        <begin position="151"/>
        <end position="160"/>
    </location>
</feature>
<organism evidence="2 3">
    <name type="scientific">Adineta ricciae</name>
    <name type="common">Rotifer</name>
    <dbReference type="NCBI Taxonomy" id="249248"/>
    <lineage>
        <taxon>Eukaryota</taxon>
        <taxon>Metazoa</taxon>
        <taxon>Spiralia</taxon>
        <taxon>Gnathifera</taxon>
        <taxon>Rotifera</taxon>
        <taxon>Eurotatoria</taxon>
        <taxon>Bdelloidea</taxon>
        <taxon>Adinetida</taxon>
        <taxon>Adinetidae</taxon>
        <taxon>Adineta</taxon>
    </lineage>
</organism>
<comment type="caution">
    <text evidence="2">The sequence shown here is derived from an EMBL/GenBank/DDBJ whole genome shotgun (WGS) entry which is preliminary data.</text>
</comment>
<evidence type="ECO:0000256" key="1">
    <source>
        <dbReference type="SAM" id="MobiDB-lite"/>
    </source>
</evidence>
<gene>
    <name evidence="2" type="ORF">XAT740_LOCUS62821</name>
</gene>
<evidence type="ECO:0000313" key="2">
    <source>
        <dbReference type="EMBL" id="CAF1688371.1"/>
    </source>
</evidence>
<keyword evidence="3" id="KW-1185">Reference proteome</keyword>
<dbReference type="Proteomes" id="UP000663828">
    <property type="component" value="Unassembled WGS sequence"/>
</dbReference>
<name>A0A816HQ95_ADIRI</name>
<proteinExistence type="predicted"/>